<organism evidence="5 6">
    <name type="scientific">Namhaeicola litoreus</name>
    <dbReference type="NCBI Taxonomy" id="1052145"/>
    <lineage>
        <taxon>Bacteria</taxon>
        <taxon>Pseudomonadati</taxon>
        <taxon>Bacteroidota</taxon>
        <taxon>Flavobacteriia</taxon>
        <taxon>Flavobacteriales</taxon>
        <taxon>Flavobacteriaceae</taxon>
        <taxon>Namhaeicola</taxon>
    </lineage>
</organism>
<dbReference type="Proteomes" id="UP001597201">
    <property type="component" value="Unassembled WGS sequence"/>
</dbReference>
<feature type="transmembrane region" description="Helical" evidence="3">
    <location>
        <begin position="35"/>
        <end position="56"/>
    </location>
</feature>
<dbReference type="Gene3D" id="3.60.21.10">
    <property type="match status" value="1"/>
</dbReference>
<evidence type="ECO:0000256" key="2">
    <source>
        <dbReference type="ARBA" id="ARBA00022801"/>
    </source>
</evidence>
<evidence type="ECO:0000256" key="1">
    <source>
        <dbReference type="ARBA" id="ARBA00022723"/>
    </source>
</evidence>
<dbReference type="EMBL" id="JBHTMY010000002">
    <property type="protein sequence ID" value="MFD1314878.1"/>
    <property type="molecule type" value="Genomic_DNA"/>
</dbReference>
<dbReference type="RefSeq" id="WP_377176804.1">
    <property type="nucleotide sequence ID" value="NZ_JBHTMY010000002.1"/>
</dbReference>
<name>A0ABW3Y2W6_9FLAO</name>
<feature type="transmembrane region" description="Helical" evidence="3">
    <location>
        <begin position="6"/>
        <end position="23"/>
    </location>
</feature>
<dbReference type="SUPFAM" id="SSF56300">
    <property type="entry name" value="Metallo-dependent phosphatases"/>
    <property type="match status" value="1"/>
</dbReference>
<keyword evidence="3" id="KW-0812">Transmembrane</keyword>
<evidence type="ECO:0000256" key="3">
    <source>
        <dbReference type="SAM" id="Phobius"/>
    </source>
</evidence>
<comment type="caution">
    <text evidence="5">The sequence shown here is derived from an EMBL/GenBank/DDBJ whole genome shotgun (WGS) entry which is preliminary data.</text>
</comment>
<evidence type="ECO:0000313" key="6">
    <source>
        <dbReference type="Proteomes" id="UP001597201"/>
    </source>
</evidence>
<sequence>MRFLIPFALFILVDFYLYQAVLKSTKNLSRKKQNWIKYIYWSIPLVFSVLIGIAFATESRTLFYPILVFILIYLSKLLGVLILSLEDLTRGVRWLFAKIKTLISPPKKEFPGTKISRSTFISQTALAATAVHTGAFGWGILSGAHDYTIHRVSLPLKNLPSAFDGMVIGQLSDIHSGSFYKKTAVQGGVDMLLQQKPDLVFFTGDLVNNEAKELTEYFDIFKQVKAPMGVYSVMGNHDYGDYHRWENDAAKQKNLEMLKKGHQTLGWDLLLDEHRSLKIGNEAIGILGIQNWGEGGFAKYGDLDKALKNTDDFAVKLLLSHDPSHWRAQVLGKTNIDAAFAGHTHGMQYGVELGGFKFSPAQLRYKEWAGLYTEKEQNLYVNRGFGYLGYPGRVGILPEITLIELKKA</sequence>
<feature type="transmembrane region" description="Helical" evidence="3">
    <location>
        <begin position="62"/>
        <end position="85"/>
    </location>
</feature>
<dbReference type="PANTHER" id="PTHR31302:SF31">
    <property type="entry name" value="PHOSPHODIESTERASE YAEI"/>
    <property type="match status" value="1"/>
</dbReference>
<protein>
    <submittedName>
        <fullName evidence="5">Metallophosphoesterase</fullName>
    </submittedName>
</protein>
<keyword evidence="3" id="KW-0472">Membrane</keyword>
<dbReference type="PANTHER" id="PTHR31302">
    <property type="entry name" value="TRANSMEMBRANE PROTEIN WITH METALLOPHOSPHOESTERASE DOMAIN-RELATED"/>
    <property type="match status" value="1"/>
</dbReference>
<keyword evidence="1" id="KW-0479">Metal-binding</keyword>
<feature type="domain" description="Calcineurin-like phosphoesterase" evidence="4">
    <location>
        <begin position="166"/>
        <end position="346"/>
    </location>
</feature>
<dbReference type="InterPro" id="IPR029052">
    <property type="entry name" value="Metallo-depent_PP-like"/>
</dbReference>
<keyword evidence="6" id="KW-1185">Reference proteome</keyword>
<dbReference type="CDD" id="cd07385">
    <property type="entry name" value="MPP_YkuE_C"/>
    <property type="match status" value="1"/>
</dbReference>
<proteinExistence type="predicted"/>
<dbReference type="InterPro" id="IPR051158">
    <property type="entry name" value="Metallophosphoesterase_sf"/>
</dbReference>
<dbReference type="Pfam" id="PF00149">
    <property type="entry name" value="Metallophos"/>
    <property type="match status" value="1"/>
</dbReference>
<gene>
    <name evidence="5" type="ORF">ACFQ39_04570</name>
</gene>
<keyword evidence="2" id="KW-0378">Hydrolase</keyword>
<keyword evidence="3" id="KW-1133">Transmembrane helix</keyword>
<reference evidence="6" key="1">
    <citation type="journal article" date="2019" name="Int. J. Syst. Evol. Microbiol.">
        <title>The Global Catalogue of Microorganisms (GCM) 10K type strain sequencing project: providing services to taxonomists for standard genome sequencing and annotation.</title>
        <authorList>
            <consortium name="The Broad Institute Genomics Platform"/>
            <consortium name="The Broad Institute Genome Sequencing Center for Infectious Disease"/>
            <person name="Wu L."/>
            <person name="Ma J."/>
        </authorList>
    </citation>
    <scope>NUCLEOTIDE SEQUENCE [LARGE SCALE GENOMIC DNA]</scope>
    <source>
        <strain evidence="6">CCUG 61485</strain>
    </source>
</reference>
<dbReference type="InterPro" id="IPR004843">
    <property type="entry name" value="Calcineurin-like_PHP"/>
</dbReference>
<accession>A0ABW3Y2W6</accession>
<evidence type="ECO:0000259" key="4">
    <source>
        <dbReference type="Pfam" id="PF00149"/>
    </source>
</evidence>
<evidence type="ECO:0000313" key="5">
    <source>
        <dbReference type="EMBL" id="MFD1314878.1"/>
    </source>
</evidence>